<accession>A0A814K648</accession>
<keyword evidence="5" id="KW-1185">Reference proteome</keyword>
<keyword evidence="2 3" id="KW-0802">TPR repeat</keyword>
<reference evidence="4" key="1">
    <citation type="submission" date="2021-02" db="EMBL/GenBank/DDBJ databases">
        <authorList>
            <person name="Nowell W R."/>
        </authorList>
    </citation>
    <scope>NUCLEOTIDE SEQUENCE</scope>
</reference>
<proteinExistence type="predicted"/>
<gene>
    <name evidence="4" type="ORF">XAT740_LOCUS15580</name>
</gene>
<dbReference type="PROSITE" id="PS50293">
    <property type="entry name" value="TPR_REGION"/>
    <property type="match status" value="1"/>
</dbReference>
<feature type="repeat" description="TPR" evidence="3">
    <location>
        <begin position="37"/>
        <end position="70"/>
    </location>
</feature>
<dbReference type="SMART" id="SM00028">
    <property type="entry name" value="TPR"/>
    <property type="match status" value="8"/>
</dbReference>
<dbReference type="EMBL" id="CAJNOR010000966">
    <property type="protein sequence ID" value="CAF1047183.1"/>
    <property type="molecule type" value="Genomic_DNA"/>
</dbReference>
<dbReference type="Pfam" id="PF13174">
    <property type="entry name" value="TPR_6"/>
    <property type="match status" value="1"/>
</dbReference>
<dbReference type="InterPro" id="IPR050498">
    <property type="entry name" value="Ycf3"/>
</dbReference>
<dbReference type="Proteomes" id="UP000663828">
    <property type="component" value="Unassembled WGS sequence"/>
</dbReference>
<keyword evidence="1" id="KW-0677">Repeat</keyword>
<dbReference type="InterPro" id="IPR019734">
    <property type="entry name" value="TPR_rpt"/>
</dbReference>
<dbReference type="Pfam" id="PF00515">
    <property type="entry name" value="TPR_1"/>
    <property type="match status" value="1"/>
</dbReference>
<dbReference type="Gene3D" id="1.25.40.10">
    <property type="entry name" value="Tetratricopeptide repeat domain"/>
    <property type="match status" value="4"/>
</dbReference>
<evidence type="ECO:0000256" key="2">
    <source>
        <dbReference type="ARBA" id="ARBA00022803"/>
    </source>
</evidence>
<name>A0A814K648_ADIRI</name>
<dbReference type="SUPFAM" id="SSF48452">
    <property type="entry name" value="TPR-like"/>
    <property type="match status" value="2"/>
</dbReference>
<sequence>MTDNTELNTGLAYARDKQYENAAKEFTSIIDEDSTYADAFFYRGCVYIHLGEYEKAVEDFNEALSSIRLSQKHELPALYKRGYANLKLNQFDLALDGYQQYINQCQGRTGEENIAHKGLFQMGIIYEALNEHSLAVARFTEAITASENTEEDRQKLYYLYRGRAYACCANYTEAKKDLYVVVKQSQDSFIRGCAYNELGEHANARGEYNKLLQSNENESKLFQISHDYILFRRGLTNDRLTSHKKALSDFQSALNYSQKPNASKITDRILFRKGMSSMALNDPHQALIHFNESIELNKSQSDVFYARSMLLYTLGRYDAAIYDQHQAMELHRKSSPLASTYKTMFYTDKDGVSPTKYAYYNSRICETEKLLKDDQDIRIKTMCHRIIAEYLQKQASYTNDSLPLYKSARGHIKTAREMSNGSQIEDAVALFVNNLCQAQCLAEKYYNQKVPVSVMEDYIKYQAEVIKSMRNLFDECILKQDWSNLIKVLSDERDKSNMQQRCHLGQIRYVFVREQSYTIDMIQETTKKFAESPAQQEFYGFLVTRLTNLFDAIRVASTSIFSHSLEGKFSQISWIFKLFKEIVEVAPIGLESASKIFGKCESGFKKLDEKRITNTLASMGNLGTQETFNQTADAIAVELTIMYEDQIKRFPTKADENIAAVNATNNDQQQKSKCRSNCENCFKRQYQCLCRQKQRLLNEEEQTMIQKIVEYGVSLVLNCLANLPTTSFTNFKDIQNAFISGVCRPPGLDLVDSFTLRNVLKPKDAVDANECWTVYEFFRRPAIRFKNGTVKALRDTDPAKYGCRKPTSEEKELLQTEDKEPDKYGFKIFIKPDSS</sequence>
<dbReference type="AlphaFoldDB" id="A0A814K648"/>
<dbReference type="PROSITE" id="PS50005">
    <property type="entry name" value="TPR"/>
    <property type="match status" value="1"/>
</dbReference>
<dbReference type="PANTHER" id="PTHR44858">
    <property type="entry name" value="TETRATRICOPEPTIDE REPEAT PROTEIN 6"/>
    <property type="match status" value="1"/>
</dbReference>
<evidence type="ECO:0000256" key="1">
    <source>
        <dbReference type="ARBA" id="ARBA00022737"/>
    </source>
</evidence>
<evidence type="ECO:0000256" key="3">
    <source>
        <dbReference type="PROSITE-ProRule" id="PRU00339"/>
    </source>
</evidence>
<dbReference type="InterPro" id="IPR011990">
    <property type="entry name" value="TPR-like_helical_dom_sf"/>
</dbReference>
<evidence type="ECO:0000313" key="4">
    <source>
        <dbReference type="EMBL" id="CAF1047183.1"/>
    </source>
</evidence>
<protein>
    <recommendedName>
        <fullName evidence="6">Tetratricopeptide repeat protein</fullName>
    </recommendedName>
</protein>
<dbReference type="PANTHER" id="PTHR44858:SF1">
    <property type="entry name" value="UDP-N-ACETYLGLUCOSAMINE--PEPTIDE N-ACETYLGLUCOSAMINYLTRANSFERASE SPINDLY-RELATED"/>
    <property type="match status" value="1"/>
</dbReference>
<evidence type="ECO:0008006" key="6">
    <source>
        <dbReference type="Google" id="ProtNLM"/>
    </source>
</evidence>
<organism evidence="4 5">
    <name type="scientific">Adineta ricciae</name>
    <name type="common">Rotifer</name>
    <dbReference type="NCBI Taxonomy" id="249248"/>
    <lineage>
        <taxon>Eukaryota</taxon>
        <taxon>Metazoa</taxon>
        <taxon>Spiralia</taxon>
        <taxon>Gnathifera</taxon>
        <taxon>Rotifera</taxon>
        <taxon>Eurotatoria</taxon>
        <taxon>Bdelloidea</taxon>
        <taxon>Adinetida</taxon>
        <taxon>Adinetidae</taxon>
        <taxon>Adineta</taxon>
    </lineage>
</organism>
<comment type="caution">
    <text evidence="4">The sequence shown here is derived from an EMBL/GenBank/DDBJ whole genome shotgun (WGS) entry which is preliminary data.</text>
</comment>
<evidence type="ECO:0000313" key="5">
    <source>
        <dbReference type="Proteomes" id="UP000663828"/>
    </source>
</evidence>